<dbReference type="Gene3D" id="3.20.20.80">
    <property type="entry name" value="Glycosidases"/>
    <property type="match status" value="1"/>
</dbReference>
<reference evidence="10" key="1">
    <citation type="journal article" date="2019" name="Int. J. Syst. Evol. Microbiol.">
        <title>The Global Catalogue of Microorganisms (GCM) 10K type strain sequencing project: providing services to taxonomists for standard genome sequencing and annotation.</title>
        <authorList>
            <consortium name="The Broad Institute Genomics Platform"/>
            <consortium name="The Broad Institute Genome Sequencing Center for Infectious Disease"/>
            <person name="Wu L."/>
            <person name="Ma J."/>
        </authorList>
    </citation>
    <scope>NUCLEOTIDE SEQUENCE [LARGE SCALE GENOMIC DNA]</scope>
    <source>
        <strain evidence="10">JCM 17442</strain>
    </source>
</reference>
<name>A0ABP8DZ71_9MICO</name>
<feature type="binding site" evidence="6">
    <location>
        <begin position="614"/>
        <end position="615"/>
    </location>
    <ligand>
        <name>alpha-maltose 1-phosphate</name>
        <dbReference type="ChEBI" id="CHEBI:63576"/>
    </ligand>
</feature>
<dbReference type="InterPro" id="IPR013783">
    <property type="entry name" value="Ig-like_fold"/>
</dbReference>
<sequence length="755" mass="84380">MVLVQWSDRGASTEPVALGVMTTLAVPHSADKERDRPVCTQNGGLFRIPRSADTILYPDALSRAAGRVPREDGQPRAAATGYGRVVAPRTESRVGTRVGRIPIQGLRPRTPDDLFDTKAFSGEVVPFQATVFREGHDIIDAALVVADPTGAITRARMTPGIPGTDLWSGEHLFETEGLHTWWVEAWTDDWATWLHAAEIKVPLGQDVENVFASGRDLLDRAARRDPASALLRDGAKALGNTGLSATARLRVATDGRLAAALLAQPLASLVTASDKKRVRVERSRAGVGSWYEFFPRSEGAKKLADGSWQSGTFRTAARRLPAISRMGFDVVYIPPVHPIGRTFRKGPNNSLEAGPHDPGSPYAIGSEDGGHEAVHPELGTVADFEWFVGAAKNVGLELALDLALQCSPDHPWVTEHPEWFTTLPDGTIAYAENPPKKYQDIYPLNFDNDYEGISREILKIVRLWIDRGVTIFRVDNPHTKPVHFWEWLLEDIRRDHPEVVFLAEAFTKPAMMQALAQVGFQQSYTYFTWRNEKWELEEYFREISDETSPWFRPNFFVNTHDILTPYLQYGGVPAYKIRAVLASMSSPTWGVYSGYELIENVARPGSEENIDNEKYEFKPRDWAGEEEAGASIAPYLTQLNRIRSQHPALRQLRNLRLHSSDDDAILVFSKHLDGRHTRSGRSDAIIVVVNTDPHSARETTVRLDLTAFGLEPGSQFTVRDLMTQATWTWSDDNYVRLDSFVEPAHILSVDFNRTP</sequence>
<dbReference type="CDD" id="cd11344">
    <property type="entry name" value="AmyAc_GlgE_like"/>
    <property type="match status" value="1"/>
</dbReference>
<feature type="domain" description="Glycosyl hydrolase family 13 catalytic" evidence="8">
    <location>
        <begin position="288"/>
        <end position="643"/>
    </location>
</feature>
<feature type="active site" description="Proton donor" evidence="6">
    <location>
        <position position="504"/>
    </location>
</feature>
<dbReference type="PANTHER" id="PTHR47786:SF2">
    <property type="entry name" value="GLYCOSYL HYDROLASE FAMILY 13 CATALYTIC DOMAIN-CONTAINING PROTEIN"/>
    <property type="match status" value="1"/>
</dbReference>
<evidence type="ECO:0000313" key="10">
    <source>
        <dbReference type="Proteomes" id="UP001501594"/>
    </source>
</evidence>
<dbReference type="Gene3D" id="1.20.58.80">
    <property type="entry name" value="Phosphotransferase system, lactose/cellobiose-type IIA subunit"/>
    <property type="match status" value="1"/>
</dbReference>
<evidence type="ECO:0000313" key="9">
    <source>
        <dbReference type="EMBL" id="GAA4265181.1"/>
    </source>
</evidence>
<keyword evidence="10" id="KW-1185">Reference proteome</keyword>
<comment type="similarity">
    <text evidence="6">Belongs to the glycosyl hydrolase 13 family. GlgE subfamily.</text>
</comment>
<evidence type="ECO:0000256" key="4">
    <source>
        <dbReference type="ARBA" id="ARBA00023277"/>
    </source>
</evidence>
<comment type="subunit">
    <text evidence="1 6">Homodimer.</text>
</comment>
<dbReference type="InterPro" id="IPR006047">
    <property type="entry name" value="GH13_cat_dom"/>
</dbReference>
<dbReference type="Pfam" id="PF11896">
    <property type="entry name" value="GlgE_dom_N_S"/>
    <property type="match status" value="1"/>
</dbReference>
<gene>
    <name evidence="6" type="primary">glgE</name>
    <name evidence="9" type="ORF">GCM10022256_07930</name>
</gene>
<dbReference type="Gene3D" id="2.60.40.10">
    <property type="entry name" value="Immunoglobulins"/>
    <property type="match status" value="1"/>
</dbReference>
<dbReference type="InterPro" id="IPR013780">
    <property type="entry name" value="Glyco_hydro_b"/>
</dbReference>
<evidence type="ECO:0000256" key="7">
    <source>
        <dbReference type="SAM" id="MobiDB-lite"/>
    </source>
</evidence>
<evidence type="ECO:0000256" key="6">
    <source>
        <dbReference type="HAMAP-Rule" id="MF_02124"/>
    </source>
</evidence>
<feature type="site" description="Transition state stabilizer" evidence="6">
    <location>
        <position position="561"/>
    </location>
</feature>
<evidence type="ECO:0000259" key="8">
    <source>
        <dbReference type="SMART" id="SM00642"/>
    </source>
</evidence>
<feature type="binding site" evidence="6">
    <location>
        <position position="405"/>
    </location>
    <ligand>
        <name>alpha-maltose 1-phosphate</name>
        <dbReference type="ChEBI" id="CHEBI:63576"/>
    </ligand>
</feature>
<feature type="binding site" evidence="6">
    <location>
        <position position="476"/>
    </location>
    <ligand>
        <name>alpha-maltose 1-phosphate</name>
        <dbReference type="ChEBI" id="CHEBI:63576"/>
    </ligand>
</feature>
<accession>A0ABP8DZ71</accession>
<dbReference type="InterPro" id="IPR021828">
    <property type="entry name" value="GlgE_dom_N/S"/>
</dbReference>
<keyword evidence="2 6" id="KW-0328">Glycosyltransferase</keyword>
<evidence type="ECO:0000256" key="1">
    <source>
        <dbReference type="ARBA" id="ARBA00011738"/>
    </source>
</evidence>
<dbReference type="EMBL" id="BAABAU010000001">
    <property type="protein sequence ID" value="GAA4265181.1"/>
    <property type="molecule type" value="Genomic_DNA"/>
</dbReference>
<dbReference type="InterPro" id="IPR017853">
    <property type="entry name" value="GH"/>
</dbReference>
<dbReference type="InterPro" id="IPR026585">
    <property type="entry name" value="GlgE"/>
</dbReference>
<feature type="binding site" evidence="6">
    <location>
        <position position="440"/>
    </location>
    <ligand>
        <name>alpha-maltose 1-phosphate</name>
        <dbReference type="ChEBI" id="CHEBI:63576"/>
    </ligand>
</feature>
<keyword evidence="3 6" id="KW-0808">Transferase</keyword>
<keyword evidence="4 6" id="KW-0119">Carbohydrate metabolism</keyword>
<comment type="catalytic activity">
    <reaction evidence="5 6">
        <text>alpha-maltose 1-phosphate + [(1-&gt;4)-alpha-D-glucosyl](n) = [(1-&gt;4)-alpha-D-glucosyl](n+2) + phosphate</text>
        <dbReference type="Rhea" id="RHEA:42692"/>
        <dbReference type="Rhea" id="RHEA-COMP:9584"/>
        <dbReference type="Rhea" id="RHEA-COMP:10183"/>
        <dbReference type="ChEBI" id="CHEBI:15444"/>
        <dbReference type="ChEBI" id="CHEBI:43474"/>
        <dbReference type="ChEBI" id="CHEBI:63576"/>
        <dbReference type="EC" id="2.4.99.16"/>
    </reaction>
</comment>
<dbReference type="Gene3D" id="2.60.40.1180">
    <property type="entry name" value="Golgi alpha-mannosidase II"/>
    <property type="match status" value="1"/>
</dbReference>
<feature type="region of interest" description="Disordered" evidence="7">
    <location>
        <begin position="344"/>
        <end position="370"/>
    </location>
</feature>
<dbReference type="HAMAP" id="MF_02124">
    <property type="entry name" value="GlgE"/>
    <property type="match status" value="1"/>
</dbReference>
<comment type="function">
    <text evidence="6">Maltosyltransferase that uses maltose 1-phosphate (M1P) as the sugar donor to elongate linear or branched alpha-(1-&gt;4)-glucans. Is involved in a branched alpha-glucan biosynthetic pathway from trehalose, together with TreS, Mak and GlgB.</text>
</comment>
<protein>
    <recommendedName>
        <fullName evidence="6">Alpha-1,4-glucan:maltose-1-phosphate maltosyltransferase</fullName>
        <shortName evidence="6">GMPMT</shortName>
        <ecNumber evidence="6">2.4.99.16</ecNumber>
    </recommendedName>
    <alternativeName>
        <fullName evidence="6">(1-&gt;4)-alpha-D-glucan:maltose-1-phosphate alpha-D-maltosyltransferase</fullName>
    </alternativeName>
</protein>
<feature type="active site" description="Nucleophile" evidence="6">
    <location>
        <position position="475"/>
    </location>
</feature>
<organism evidence="9 10">
    <name type="scientific">Frondihabitans peucedani</name>
    <dbReference type="NCBI Taxonomy" id="598626"/>
    <lineage>
        <taxon>Bacteria</taxon>
        <taxon>Bacillati</taxon>
        <taxon>Actinomycetota</taxon>
        <taxon>Actinomycetes</taxon>
        <taxon>Micrococcales</taxon>
        <taxon>Microbacteriaceae</taxon>
        <taxon>Frondihabitans</taxon>
    </lineage>
</organism>
<dbReference type="PANTHER" id="PTHR47786">
    <property type="entry name" value="ALPHA-1,4-GLUCAN:MALTOSE-1-PHOSPHATE MALTOSYLTRANSFERASE"/>
    <property type="match status" value="1"/>
</dbReference>
<evidence type="ECO:0000256" key="5">
    <source>
        <dbReference type="ARBA" id="ARBA00048735"/>
    </source>
</evidence>
<dbReference type="Proteomes" id="UP001501594">
    <property type="component" value="Unassembled WGS sequence"/>
</dbReference>
<proteinExistence type="inferred from homology"/>
<dbReference type="EC" id="2.4.99.16" evidence="6"/>
<evidence type="ECO:0000256" key="2">
    <source>
        <dbReference type="ARBA" id="ARBA00022676"/>
    </source>
</evidence>
<evidence type="ECO:0000256" key="3">
    <source>
        <dbReference type="ARBA" id="ARBA00022679"/>
    </source>
</evidence>
<dbReference type="SUPFAM" id="SSF51445">
    <property type="entry name" value="(Trans)glycosidases"/>
    <property type="match status" value="1"/>
</dbReference>
<comment type="caution">
    <text evidence="9">The sequence shown here is derived from an EMBL/GenBank/DDBJ whole genome shotgun (WGS) entry which is preliminary data.</text>
</comment>
<dbReference type="InterPro" id="IPR049171">
    <property type="entry name" value="GLGE_C"/>
</dbReference>
<feature type="binding site" evidence="6">
    <location>
        <position position="345"/>
    </location>
    <ligand>
        <name>alpha-maltose 1-phosphate</name>
        <dbReference type="ChEBI" id="CHEBI:63576"/>
    </ligand>
</feature>
<dbReference type="Pfam" id="PF21702">
    <property type="entry name" value="GLGE_C"/>
    <property type="match status" value="1"/>
</dbReference>
<dbReference type="SMART" id="SM00642">
    <property type="entry name" value="Aamy"/>
    <property type="match status" value="1"/>
</dbReference>